<sequence>MNGEVAQVCDIVIAAKFALKTKNKIIYTASKYENKIEFLFTQNYKAKDVNEWYDYCIEKGLEDIKLLMPISLKDPNLLGFANTSQAGLVCFFKDNLVTYFIPNWQYKNNAWNITYTEYNWENSPKEKPKFSNNTEDFKNILSKIATFADKIDFQNFANIFIKAFDLLDGKNIENSYYKKYFSLLPEINARLFCSAGIADVFGGMGSWNDSPPCYAYDKGLEDEYKNLSSELLKQIRLALLYSVNEW</sequence>
<dbReference type="RefSeq" id="WP_147367127.1">
    <property type="nucleotide sequence ID" value="NZ_CP068114.1"/>
</dbReference>
<name>A0ABX7CB16_9FUSO</name>
<dbReference type="EMBL" id="CP068114">
    <property type="protein sequence ID" value="QQS86674.1"/>
    <property type="molecule type" value="Genomic_DNA"/>
</dbReference>
<gene>
    <name evidence="1" type="ORF">I6I83_06360</name>
</gene>
<accession>A0ABX7CB16</accession>
<evidence type="ECO:0000313" key="1">
    <source>
        <dbReference type="EMBL" id="QQS86674.1"/>
    </source>
</evidence>
<protein>
    <submittedName>
        <fullName evidence="1">RNA polymerase subunit sigma</fullName>
    </submittedName>
</protein>
<organism evidence="1 2">
    <name type="scientific">Fusobacterium canifelinum</name>
    <dbReference type="NCBI Taxonomy" id="285729"/>
    <lineage>
        <taxon>Bacteria</taxon>
        <taxon>Fusobacteriati</taxon>
        <taxon>Fusobacteriota</taxon>
        <taxon>Fusobacteriia</taxon>
        <taxon>Fusobacteriales</taxon>
        <taxon>Fusobacteriaceae</taxon>
        <taxon>Fusobacterium</taxon>
    </lineage>
</organism>
<dbReference type="Proteomes" id="UP000595375">
    <property type="component" value="Chromosome"/>
</dbReference>
<reference evidence="1 2" key="1">
    <citation type="submission" date="2021-01" db="EMBL/GenBank/DDBJ databases">
        <title>FDA dAtabase for Regulatory Grade micrObial Sequences (FDA-ARGOS): Supporting development and validation of Infectious Disease Dx tests.</title>
        <authorList>
            <person name="Sproer C."/>
            <person name="Gronow S."/>
            <person name="Severitt S."/>
            <person name="Schroder I."/>
            <person name="Tallon L."/>
            <person name="Sadzewicz L."/>
            <person name="Zhao X."/>
            <person name="Boylan J."/>
            <person name="Ott S."/>
            <person name="Bowen H."/>
            <person name="Vavikolanu K."/>
            <person name="Mehta A."/>
            <person name="Aluvathingal J."/>
            <person name="Nadendla S."/>
            <person name="Lowell S."/>
            <person name="Myers T."/>
            <person name="Yan Y."/>
            <person name="Sichtig H."/>
        </authorList>
    </citation>
    <scope>NUCLEOTIDE SEQUENCE [LARGE SCALE GENOMIC DNA]</scope>
    <source>
        <strain evidence="1 2">FDAARGOS_1126</strain>
    </source>
</reference>
<proteinExistence type="predicted"/>
<evidence type="ECO:0000313" key="2">
    <source>
        <dbReference type="Proteomes" id="UP000595375"/>
    </source>
</evidence>
<keyword evidence="2" id="KW-1185">Reference proteome</keyword>